<dbReference type="EMBL" id="JABFUD020000024">
    <property type="protein sequence ID" value="KAI5060630.1"/>
    <property type="molecule type" value="Genomic_DNA"/>
</dbReference>
<organism evidence="1 2">
    <name type="scientific">Adiantum capillus-veneris</name>
    <name type="common">Maidenhair fern</name>
    <dbReference type="NCBI Taxonomy" id="13818"/>
    <lineage>
        <taxon>Eukaryota</taxon>
        <taxon>Viridiplantae</taxon>
        <taxon>Streptophyta</taxon>
        <taxon>Embryophyta</taxon>
        <taxon>Tracheophyta</taxon>
        <taxon>Polypodiopsida</taxon>
        <taxon>Polypodiidae</taxon>
        <taxon>Polypodiales</taxon>
        <taxon>Pteridineae</taxon>
        <taxon>Pteridaceae</taxon>
        <taxon>Vittarioideae</taxon>
        <taxon>Adiantum</taxon>
    </lineage>
</organism>
<keyword evidence="2" id="KW-1185">Reference proteome</keyword>
<evidence type="ECO:0000313" key="1">
    <source>
        <dbReference type="EMBL" id="KAI5060630.1"/>
    </source>
</evidence>
<protein>
    <submittedName>
        <fullName evidence="1">Uncharacterized protein</fullName>
    </submittedName>
</protein>
<gene>
    <name evidence="1" type="ORF">GOP47_0025050</name>
</gene>
<accession>A0A9D4U3Z0</accession>
<reference evidence="1" key="1">
    <citation type="submission" date="2021-01" db="EMBL/GenBank/DDBJ databases">
        <title>Adiantum capillus-veneris genome.</title>
        <authorList>
            <person name="Fang Y."/>
            <person name="Liao Q."/>
        </authorList>
    </citation>
    <scope>NUCLEOTIDE SEQUENCE</scope>
    <source>
        <strain evidence="1">H3</strain>
        <tissue evidence="1">Leaf</tissue>
    </source>
</reference>
<sequence length="109" mass="12983">MPITLSHQQDTNMFRTREFEKRTYSKIRMIKQESKRYAHITITLYLTQLQEAHLIRNIRQRMNTPTIEKKNKIKQGSRALQNQASISFLAPKTLKASTSKHFNYILKNF</sequence>
<dbReference type="Proteomes" id="UP000886520">
    <property type="component" value="Chromosome 24"/>
</dbReference>
<name>A0A9D4U3Z0_ADICA</name>
<evidence type="ECO:0000313" key="2">
    <source>
        <dbReference type="Proteomes" id="UP000886520"/>
    </source>
</evidence>
<dbReference type="AlphaFoldDB" id="A0A9D4U3Z0"/>
<comment type="caution">
    <text evidence="1">The sequence shown here is derived from an EMBL/GenBank/DDBJ whole genome shotgun (WGS) entry which is preliminary data.</text>
</comment>
<proteinExistence type="predicted"/>